<accession>A0ABX0XGR9</accession>
<dbReference type="Proteomes" id="UP000770785">
    <property type="component" value="Unassembled WGS sequence"/>
</dbReference>
<gene>
    <name evidence="1" type="ORF">GGR27_004050</name>
</gene>
<dbReference type="EMBL" id="JAATJH010000017">
    <property type="protein sequence ID" value="NJC28525.1"/>
    <property type="molecule type" value="Genomic_DNA"/>
</dbReference>
<evidence type="ECO:0000313" key="2">
    <source>
        <dbReference type="Proteomes" id="UP000770785"/>
    </source>
</evidence>
<protein>
    <recommendedName>
        <fullName evidence="3">DUF3368 domain-containing protein</fullName>
    </recommendedName>
</protein>
<name>A0ABX0XGR9_9BACT</name>
<keyword evidence="2" id="KW-1185">Reference proteome</keyword>
<organism evidence="1 2">
    <name type="scientific">Neolewinella antarctica</name>
    <dbReference type="NCBI Taxonomy" id="442734"/>
    <lineage>
        <taxon>Bacteria</taxon>
        <taxon>Pseudomonadati</taxon>
        <taxon>Bacteroidota</taxon>
        <taxon>Saprospiria</taxon>
        <taxon>Saprospirales</taxon>
        <taxon>Lewinellaceae</taxon>
        <taxon>Neolewinella</taxon>
    </lineage>
</organism>
<dbReference type="Pfam" id="PF11848">
    <property type="entry name" value="DUF3368"/>
    <property type="match status" value="1"/>
</dbReference>
<evidence type="ECO:0008006" key="3">
    <source>
        <dbReference type="Google" id="ProtNLM"/>
    </source>
</evidence>
<comment type="caution">
    <text evidence="1">The sequence shown here is derived from an EMBL/GenBank/DDBJ whole genome shotgun (WGS) entry which is preliminary data.</text>
</comment>
<dbReference type="RefSeq" id="WP_168040626.1">
    <property type="nucleotide sequence ID" value="NZ_JAATJH010000017.1"/>
</dbReference>
<dbReference type="InterPro" id="IPR021799">
    <property type="entry name" value="PIN-like_prokaryotic"/>
</dbReference>
<dbReference type="PANTHER" id="PTHR39550">
    <property type="entry name" value="SLL0658 PROTEIN"/>
    <property type="match status" value="1"/>
</dbReference>
<sequence>MRLVIADTSCFILFKKIDRFDILKNTFREISVTDKVVQEYGPLPDWISVRSDYNKEIYHKINQNFGTGESSCIALAQEAVNPILLIDDRKARKVAEDIGIQCTGSLGVLLIAKRERAITNVSDILVEIKKTDFRMTNAIADKLLELANEQQ</sequence>
<proteinExistence type="predicted"/>
<dbReference type="PANTHER" id="PTHR39550:SF1">
    <property type="entry name" value="SLL0658 PROTEIN"/>
    <property type="match status" value="1"/>
</dbReference>
<reference evidence="1 2" key="1">
    <citation type="submission" date="2020-03" db="EMBL/GenBank/DDBJ databases">
        <title>Genomic Encyclopedia of Type Strains, Phase IV (KMG-IV): sequencing the most valuable type-strain genomes for metagenomic binning, comparative biology and taxonomic classification.</title>
        <authorList>
            <person name="Goeker M."/>
        </authorList>
    </citation>
    <scope>NUCLEOTIDE SEQUENCE [LARGE SCALE GENOMIC DNA]</scope>
    <source>
        <strain evidence="1 2">DSM 105096</strain>
    </source>
</reference>
<evidence type="ECO:0000313" key="1">
    <source>
        <dbReference type="EMBL" id="NJC28525.1"/>
    </source>
</evidence>